<dbReference type="Proteomes" id="UP000033483">
    <property type="component" value="Unassembled WGS sequence"/>
</dbReference>
<organism evidence="1 2">
    <name type="scientific">Thielaviopsis punctulata</name>
    <dbReference type="NCBI Taxonomy" id="72032"/>
    <lineage>
        <taxon>Eukaryota</taxon>
        <taxon>Fungi</taxon>
        <taxon>Dikarya</taxon>
        <taxon>Ascomycota</taxon>
        <taxon>Pezizomycotina</taxon>
        <taxon>Sordariomycetes</taxon>
        <taxon>Hypocreomycetidae</taxon>
        <taxon>Microascales</taxon>
        <taxon>Ceratocystidaceae</taxon>
        <taxon>Thielaviopsis</taxon>
    </lineage>
</organism>
<sequence length="504" mass="54611">MPPSSPKPPAGFASCSRSRSRSFSLSFSAIPPPLRPILRAFLLGYVSSVGPRILALVFKALTAWSHKPSNPTAASSAKNSATATASTTTAAAAAKEKPVTLATLKQHLVKALLDGLKPRDFPVFCAVVVSGSALVSRWLATFISAYAGLQLLQLKPTRKSTVEQDPSSGLDIAVRPPPRSATVDFTLFAATRAVDVIVGELWARHRTRREALGKWTKVESFFSKAADPAVFAISSAAIMWAWFYYPDRLPREYNHWVTSAAAVDPRLIEALRRCRFGWLIYGEETGQASLLQGICAENNLPLEWGDPALTAPFPCPIVHPQCGRSCEAHGLYRFATTWLWMMKRYAPLMLALRLLRPPKSRVAVLATIKRALTSASRSSAVIALFTSLFYYGVCLSRTRIGPHIIGRDDAACTKIDGGIGVGVGCGLCGWSILLESAGKRKDLALFVAPKALGTVLPQTVDKSDRWKEAAVFAASTAILFTCVAENKTRVRGMLGRVLAKVLEK</sequence>
<comment type="caution">
    <text evidence="1">The sequence shown here is derived from an EMBL/GenBank/DDBJ whole genome shotgun (WGS) entry which is preliminary data.</text>
</comment>
<evidence type="ECO:0008006" key="3">
    <source>
        <dbReference type="Google" id="ProtNLM"/>
    </source>
</evidence>
<dbReference type="EMBL" id="LAEV01001609">
    <property type="protein sequence ID" value="KKA27676.1"/>
    <property type="molecule type" value="Genomic_DNA"/>
</dbReference>
<dbReference type="PANTHER" id="PTHR12459:SF15">
    <property type="entry name" value="TRANSMEMBRANE PROTEIN 135"/>
    <property type="match status" value="1"/>
</dbReference>
<dbReference type="OrthoDB" id="4021778at2759"/>
<reference evidence="1 2" key="1">
    <citation type="submission" date="2015-03" db="EMBL/GenBank/DDBJ databases">
        <authorList>
            <person name="Radwan O."/>
            <person name="Al-Naeli F.A."/>
            <person name="Rendon G.A."/>
            <person name="Fields C."/>
        </authorList>
    </citation>
    <scope>NUCLEOTIDE SEQUENCE [LARGE SCALE GENOMIC DNA]</scope>
    <source>
        <strain evidence="1">CR-DP1</strain>
    </source>
</reference>
<accession>A0A0F4ZC23</accession>
<dbReference type="PANTHER" id="PTHR12459">
    <property type="entry name" value="TRANSMEMBRANE PROTEIN 135-RELATED"/>
    <property type="match status" value="1"/>
</dbReference>
<evidence type="ECO:0000313" key="1">
    <source>
        <dbReference type="EMBL" id="KKA27676.1"/>
    </source>
</evidence>
<keyword evidence="2" id="KW-1185">Reference proteome</keyword>
<evidence type="ECO:0000313" key="2">
    <source>
        <dbReference type="Proteomes" id="UP000033483"/>
    </source>
</evidence>
<proteinExistence type="predicted"/>
<name>A0A0F4ZC23_9PEZI</name>
<dbReference type="AlphaFoldDB" id="A0A0F4ZC23"/>
<gene>
    <name evidence="1" type="ORF">TD95_002760</name>
</gene>
<protein>
    <recommendedName>
        <fullName evidence="3">Integral membrane protein</fullName>
    </recommendedName>
</protein>
<dbReference type="InterPro" id="IPR026749">
    <property type="entry name" value="Tmem135"/>
</dbReference>